<accession>A0A1J5QDX3</accession>
<sequence>MGALEAVKDVFTKNLRQSGIYVAFVAIVVLFNFTTSGILLMPQNVSNIVVQNSYVLILAIGMVIVIIAGHIDLSVGSVVAFTGAIAGVITVRHNMPWWAGVIGALLVGVLVGVWQGYWIAFVGIPAFIVTLAGMLIFRGAAMVTLGNAQISPFPDAFRNIASGYANGLLGGQGIDVFTLVVGGVAVVAFVLTQFRSRLARLRYQQTVETMPFFIARLALVAVVVMAFVYELASYKGLPVVLLILGVLILVYSAIAKRSVFGRHVYSIGGNLNAATLSGIKVKWVNFWIFINMGALSALAGVVFTARLNLANPTAGTGFELDAIAACFIGGAAVTGGVGTIVGTITGGLIIGVMNNGMSIMGIGIDYQQSIKGLVLLLAVAFDVYNKRRAGASR</sequence>
<feature type="transmembrane region" description="Helical" evidence="9">
    <location>
        <begin position="20"/>
        <end position="41"/>
    </location>
</feature>
<dbReference type="InterPro" id="IPR001851">
    <property type="entry name" value="ABC_transp_permease"/>
</dbReference>
<feature type="transmembrane region" description="Helical" evidence="9">
    <location>
        <begin position="286"/>
        <end position="310"/>
    </location>
</feature>
<feature type="transmembrane region" description="Helical" evidence="9">
    <location>
        <begin position="212"/>
        <end position="229"/>
    </location>
</feature>
<dbReference type="PANTHER" id="PTHR32196:SF32">
    <property type="entry name" value="XYLOSE TRANSPORT SYSTEM PERMEASE PROTEIN XYLH"/>
    <property type="match status" value="1"/>
</dbReference>
<keyword evidence="7 9" id="KW-1133">Transmembrane helix</keyword>
<dbReference type="Pfam" id="PF02653">
    <property type="entry name" value="BPD_transp_2"/>
    <property type="match status" value="1"/>
</dbReference>
<evidence type="ECO:0000256" key="8">
    <source>
        <dbReference type="ARBA" id="ARBA00023136"/>
    </source>
</evidence>
<evidence type="ECO:0000313" key="10">
    <source>
        <dbReference type="EMBL" id="OIQ81394.1"/>
    </source>
</evidence>
<reference evidence="10" key="1">
    <citation type="submission" date="2016-10" db="EMBL/GenBank/DDBJ databases">
        <title>Sequence of Gallionella enrichment culture.</title>
        <authorList>
            <person name="Poehlein A."/>
            <person name="Muehling M."/>
            <person name="Daniel R."/>
        </authorList>
    </citation>
    <scope>NUCLEOTIDE SEQUENCE</scope>
</reference>
<evidence type="ECO:0000256" key="4">
    <source>
        <dbReference type="ARBA" id="ARBA00022519"/>
    </source>
</evidence>
<dbReference type="EMBL" id="MLJW01000930">
    <property type="protein sequence ID" value="OIQ81394.1"/>
    <property type="molecule type" value="Genomic_DNA"/>
</dbReference>
<feature type="transmembrane region" description="Helical" evidence="9">
    <location>
        <begin position="126"/>
        <end position="148"/>
    </location>
</feature>
<evidence type="ECO:0000256" key="7">
    <source>
        <dbReference type="ARBA" id="ARBA00022989"/>
    </source>
</evidence>
<dbReference type="NCBIfam" id="NF040906">
    <property type="entry name" value="GguB"/>
    <property type="match status" value="1"/>
</dbReference>
<name>A0A1J5QDX3_9ZZZZ</name>
<organism evidence="10">
    <name type="scientific">mine drainage metagenome</name>
    <dbReference type="NCBI Taxonomy" id="410659"/>
    <lineage>
        <taxon>unclassified sequences</taxon>
        <taxon>metagenomes</taxon>
        <taxon>ecological metagenomes</taxon>
    </lineage>
</organism>
<evidence type="ECO:0000256" key="9">
    <source>
        <dbReference type="SAM" id="Phobius"/>
    </source>
</evidence>
<protein>
    <submittedName>
        <fullName evidence="10">Xylose transport system permease protein XylH</fullName>
    </submittedName>
</protein>
<comment type="caution">
    <text evidence="10">The sequence shown here is derived from an EMBL/GenBank/DDBJ whole genome shotgun (WGS) entry which is preliminary data.</text>
</comment>
<dbReference type="CDD" id="cd06579">
    <property type="entry name" value="TM_PBP1_transp_AraH_like"/>
    <property type="match status" value="1"/>
</dbReference>
<dbReference type="AlphaFoldDB" id="A0A1J5QDX3"/>
<keyword evidence="6 9" id="KW-0812">Transmembrane</keyword>
<gene>
    <name evidence="10" type="primary">xylH_4</name>
    <name evidence="10" type="ORF">GALL_368420</name>
</gene>
<comment type="subcellular location">
    <subcellularLocation>
        <location evidence="1">Cell membrane</location>
        <topology evidence="1">Multi-pass membrane protein</topology>
    </subcellularLocation>
</comment>
<feature type="transmembrane region" description="Helical" evidence="9">
    <location>
        <begin position="235"/>
        <end position="254"/>
    </location>
</feature>
<evidence type="ECO:0000256" key="2">
    <source>
        <dbReference type="ARBA" id="ARBA00022448"/>
    </source>
</evidence>
<feature type="transmembrane region" description="Helical" evidence="9">
    <location>
        <begin position="168"/>
        <end position="191"/>
    </location>
</feature>
<keyword evidence="8 9" id="KW-0472">Membrane</keyword>
<keyword evidence="5" id="KW-0762">Sugar transport</keyword>
<dbReference type="PANTHER" id="PTHR32196">
    <property type="entry name" value="ABC TRANSPORTER PERMEASE PROTEIN YPHD-RELATED-RELATED"/>
    <property type="match status" value="1"/>
</dbReference>
<feature type="transmembrane region" description="Helical" evidence="9">
    <location>
        <begin position="95"/>
        <end position="114"/>
    </location>
</feature>
<proteinExistence type="predicted"/>
<evidence type="ECO:0000256" key="6">
    <source>
        <dbReference type="ARBA" id="ARBA00022692"/>
    </source>
</evidence>
<keyword evidence="2" id="KW-0813">Transport</keyword>
<keyword evidence="3" id="KW-1003">Cell membrane</keyword>
<evidence type="ECO:0000256" key="1">
    <source>
        <dbReference type="ARBA" id="ARBA00004651"/>
    </source>
</evidence>
<feature type="transmembrane region" description="Helical" evidence="9">
    <location>
        <begin position="53"/>
        <end position="75"/>
    </location>
</feature>
<evidence type="ECO:0000256" key="3">
    <source>
        <dbReference type="ARBA" id="ARBA00022475"/>
    </source>
</evidence>
<keyword evidence="4" id="KW-0997">Cell inner membrane</keyword>
<dbReference type="GO" id="GO:0022857">
    <property type="term" value="F:transmembrane transporter activity"/>
    <property type="evidence" value="ECO:0007669"/>
    <property type="project" value="InterPro"/>
</dbReference>
<dbReference type="GO" id="GO:0005886">
    <property type="term" value="C:plasma membrane"/>
    <property type="evidence" value="ECO:0007669"/>
    <property type="project" value="UniProtKB-SubCell"/>
</dbReference>
<feature type="transmembrane region" description="Helical" evidence="9">
    <location>
        <begin position="322"/>
        <end position="350"/>
    </location>
</feature>
<evidence type="ECO:0000256" key="5">
    <source>
        <dbReference type="ARBA" id="ARBA00022597"/>
    </source>
</evidence>